<evidence type="ECO:0000313" key="1">
    <source>
        <dbReference type="EMBL" id="GIY00816.1"/>
    </source>
</evidence>
<reference evidence="1 2" key="1">
    <citation type="submission" date="2021-06" db="EMBL/GenBank/DDBJ databases">
        <title>Caerostris darwini draft genome.</title>
        <authorList>
            <person name="Kono N."/>
            <person name="Arakawa K."/>
        </authorList>
    </citation>
    <scope>NUCLEOTIDE SEQUENCE [LARGE SCALE GENOMIC DNA]</scope>
</reference>
<protein>
    <submittedName>
        <fullName evidence="1">Uncharacterized protein</fullName>
    </submittedName>
</protein>
<dbReference type="AlphaFoldDB" id="A0AAV4PWW9"/>
<gene>
    <name evidence="1" type="ORF">CDAR_76271</name>
</gene>
<proteinExistence type="predicted"/>
<keyword evidence="2" id="KW-1185">Reference proteome</keyword>
<evidence type="ECO:0000313" key="2">
    <source>
        <dbReference type="Proteomes" id="UP001054837"/>
    </source>
</evidence>
<dbReference type="Proteomes" id="UP001054837">
    <property type="component" value="Unassembled WGS sequence"/>
</dbReference>
<sequence length="105" mass="12077">MGGVREARDRGIRLQAQLVRSLDFHDSSPFMYRNTTFLFFPSQRILPQVADDPVFNYAFSANPLRDVVEAAGFIHRPRVEESGKHVLPHSACRLLCLSKRILREH</sequence>
<dbReference type="EMBL" id="BPLQ01003485">
    <property type="protein sequence ID" value="GIY00816.1"/>
    <property type="molecule type" value="Genomic_DNA"/>
</dbReference>
<accession>A0AAV4PWW9</accession>
<comment type="caution">
    <text evidence="1">The sequence shown here is derived from an EMBL/GenBank/DDBJ whole genome shotgun (WGS) entry which is preliminary data.</text>
</comment>
<name>A0AAV4PWW9_9ARAC</name>
<organism evidence="1 2">
    <name type="scientific">Caerostris darwini</name>
    <dbReference type="NCBI Taxonomy" id="1538125"/>
    <lineage>
        <taxon>Eukaryota</taxon>
        <taxon>Metazoa</taxon>
        <taxon>Ecdysozoa</taxon>
        <taxon>Arthropoda</taxon>
        <taxon>Chelicerata</taxon>
        <taxon>Arachnida</taxon>
        <taxon>Araneae</taxon>
        <taxon>Araneomorphae</taxon>
        <taxon>Entelegynae</taxon>
        <taxon>Araneoidea</taxon>
        <taxon>Araneidae</taxon>
        <taxon>Caerostris</taxon>
    </lineage>
</organism>